<dbReference type="InterPro" id="IPR005312">
    <property type="entry name" value="DUF1759"/>
</dbReference>
<dbReference type="Pfam" id="PF03564">
    <property type="entry name" value="DUF1759"/>
    <property type="match status" value="1"/>
</dbReference>
<sequence>MDDQMKQKFTKLVGRRGIYKGMTTKLQKYFDGFDNVQEMQQLKLRLSKYENIWQSFMETQEEIELIDPSETQAKERDTFEHNYYTLVSNIKSFIEAETTATTQEVEQKSIPRTFMAPVPLPKFNGDPTKWLNFKNTFEALVHENQHISPIQKFHYLKSALEDTASNVIESMTISALNYTIAWSLVQERFENKQLMIDLHLNGIIDHKPLSNESHRGLRTLYETLESHLRSLEKLGIEVHTWDYILINLIVRKFDEETRKAWESSRKMTKEPALLEEIKLFIKNQCNYLERIEKPTQKPNTRSQNKFSQKPSSITASVTTTLVKCDVCSKAHMTFKCEQFLKLSPNERFEKAKQLQLCINCLKSSHKTSACKSSKCKTCQKLHNTLLHFDETETQIPPTSVTDSVIATARNQDQGVVLATAIVEIQGATNPFQARVLLDSGSQACLITKALCDRYNLVLYKTKTGVQGINNAQINISNTTHVQIKSKNSSFAINIQCLVLPSITTQLPPTPLNPTIKSTLPNYMVLADPLFDKPGPIDLLIGANVFYNILFNQRVKLQNGLVAQSTSLGWIIAGGGNVPTEFQAKPISCHSLNNLHQQITQFWQTEEGMITPVVRKNTIEEQQCEDLFNKTTSRDIDGKYIVRLPFRDDVNKLGQSREMAVQRFLSNEKKRERQPNINIQYQEFIQEYYDMGHMEKVPRLELKSKSFFLPHHHITQESSQTTKLRVVFDGSAKTTSSLSLNDLLMVGPTLQKDLFDLLIRFRTFKYVLSADITKMYRMIKIHKDDQDMQRILWRKSSNCELEEYRLTTVTYGTASAPYLAIKALRSLAEDESKDMSDVKQILLNDFYVDDLLTGGNSHEELLATRERLIAVLAKGGFKLNKWCSNHPSILQGLSPTGQLHTNKIIINDNIIKTLGVQWNSKLDQLTYKVNIDKPKSITKRTILSQIAKLYDPLGLLGPVILKAKIIMQSLWSLKLSWDEPVPEELESKWNCYTQQLSQLETISIPRYITDVNTKFNCSIAEIHAFCDASKNGYGACVYLRHQTPNDKIVVNLLCSKARVSPLKTISIPRLELCGMLVLARLANRIHTNLSIPPEHCHFWSDSTVALSWIATPPSQQETYIANRITEIQQLTQQGSWYHIGTRENPADLISRGAFPTQLIESNLWWHGPEWLSRELDPWPTRRCTNQPAMILNIQQNPVEHSWLHNFSSFEKLIRVTAFCLRFKTKPYYFRRTSICFKGYS</sequence>
<protein>
    <submittedName>
        <fullName evidence="1">Uncharacterized protein</fullName>
    </submittedName>
</protein>
<dbReference type="PANTHER" id="PTHR47331">
    <property type="entry name" value="PHD-TYPE DOMAIN-CONTAINING PROTEIN"/>
    <property type="match status" value="1"/>
</dbReference>
<gene>
    <name evidence="1" type="ORF">g.52756</name>
</gene>
<dbReference type="PANTHER" id="PTHR47331:SF1">
    <property type="entry name" value="GAG-LIKE PROTEIN"/>
    <property type="match status" value="1"/>
</dbReference>
<dbReference type="SUPFAM" id="SSF56672">
    <property type="entry name" value="DNA/RNA polymerases"/>
    <property type="match status" value="1"/>
</dbReference>
<proteinExistence type="predicted"/>
<dbReference type="SUPFAM" id="SSF50630">
    <property type="entry name" value="Acid proteases"/>
    <property type="match status" value="1"/>
</dbReference>
<dbReference type="InterPro" id="IPR043502">
    <property type="entry name" value="DNA/RNA_pol_sf"/>
</dbReference>
<dbReference type="AlphaFoldDB" id="A0A2S2PLU2"/>
<dbReference type="InterPro" id="IPR008042">
    <property type="entry name" value="Retrotrans_Pao"/>
</dbReference>
<evidence type="ECO:0000313" key="1">
    <source>
        <dbReference type="EMBL" id="MBY30422.1"/>
    </source>
</evidence>
<dbReference type="EMBL" id="GGMR01017803">
    <property type="protein sequence ID" value="MBY30422.1"/>
    <property type="molecule type" value="Transcribed_RNA"/>
</dbReference>
<dbReference type="GO" id="GO:0071897">
    <property type="term" value="P:DNA biosynthetic process"/>
    <property type="evidence" value="ECO:0007669"/>
    <property type="project" value="UniProtKB-ARBA"/>
</dbReference>
<dbReference type="Gene3D" id="3.30.70.270">
    <property type="match status" value="1"/>
</dbReference>
<reference evidence="1" key="1">
    <citation type="submission" date="2018-04" db="EMBL/GenBank/DDBJ databases">
        <title>Transcriptome of Schizaphis graminum biotype I.</title>
        <authorList>
            <person name="Scully E.D."/>
            <person name="Geib S.M."/>
            <person name="Palmer N.A."/>
            <person name="Koch K."/>
            <person name="Bradshaw J."/>
            <person name="Heng-Moss T."/>
            <person name="Sarath G."/>
        </authorList>
    </citation>
    <scope>NUCLEOTIDE SEQUENCE</scope>
</reference>
<organism evidence="1">
    <name type="scientific">Schizaphis graminum</name>
    <name type="common">Green bug aphid</name>
    <dbReference type="NCBI Taxonomy" id="13262"/>
    <lineage>
        <taxon>Eukaryota</taxon>
        <taxon>Metazoa</taxon>
        <taxon>Ecdysozoa</taxon>
        <taxon>Arthropoda</taxon>
        <taxon>Hexapoda</taxon>
        <taxon>Insecta</taxon>
        <taxon>Pterygota</taxon>
        <taxon>Neoptera</taxon>
        <taxon>Paraneoptera</taxon>
        <taxon>Hemiptera</taxon>
        <taxon>Sternorrhyncha</taxon>
        <taxon>Aphidomorpha</taxon>
        <taxon>Aphidoidea</taxon>
        <taxon>Aphididae</taxon>
        <taxon>Aphidini</taxon>
        <taxon>Schizaphis</taxon>
    </lineage>
</organism>
<dbReference type="InterPro" id="IPR021109">
    <property type="entry name" value="Peptidase_aspartic_dom_sf"/>
</dbReference>
<dbReference type="Pfam" id="PF05380">
    <property type="entry name" value="Peptidase_A17"/>
    <property type="match status" value="1"/>
</dbReference>
<dbReference type="Gene3D" id="3.10.10.10">
    <property type="entry name" value="HIV Type 1 Reverse Transcriptase, subunit A, domain 1"/>
    <property type="match status" value="1"/>
</dbReference>
<name>A0A2S2PLU2_SCHGA</name>
<dbReference type="InterPro" id="IPR043128">
    <property type="entry name" value="Rev_trsase/Diguanyl_cyclase"/>
</dbReference>
<dbReference type="Gene3D" id="2.40.70.10">
    <property type="entry name" value="Acid Proteases"/>
    <property type="match status" value="1"/>
</dbReference>
<dbReference type="CDD" id="cd01644">
    <property type="entry name" value="RT_pepA17"/>
    <property type="match status" value="1"/>
</dbReference>
<accession>A0A2S2PLU2</accession>